<sequence length="319" mass="35512">MTATNPTKEEKAPASNEEKAPASNEEKPALSGSKKTAGKNETADSPIGYFLNNFVLPNPDRTQLYIKKLQASNRILGSYGTNDSNLAFVGYGLLFLSESLKHLSGALSAGGKATNLLARAPPLLRENPLLARVLAAPQGLIAPTRALSNLISDIRIFNRMWGLIPLSVWAVDVWAQPPEDPVVRRIVYTQVVANLLYQPLENVAYLAMHGVLPVSGSNQTKLWIYSCYLWALHVVLDLWRLYRERVLIQRKNKLAGEKGEKEKLDFSWYQYLVINLSYLPLTVHWSLEKGCLNDWTVGLLGATAAAASIYPRWKNLLKQ</sequence>
<gene>
    <name evidence="6" type="ORF">BN980_GECA16s00681g</name>
</gene>
<dbReference type="PANTHER" id="PTHR12652:SF25">
    <property type="entry name" value="MICROBODY (PEROXISOME) PROLIFERATION PROTEIN PEROXIN 11C (EUROFUNG)"/>
    <property type="match status" value="1"/>
</dbReference>
<reference evidence="6" key="1">
    <citation type="submission" date="2014-03" db="EMBL/GenBank/DDBJ databases">
        <authorList>
            <person name="Casaregola S."/>
        </authorList>
    </citation>
    <scope>NUCLEOTIDE SEQUENCE [LARGE SCALE GENOMIC DNA]</scope>
    <source>
        <strain evidence="6">CLIB 918</strain>
    </source>
</reference>
<keyword evidence="3" id="KW-0576">Peroxisome</keyword>
<evidence type="ECO:0000256" key="2">
    <source>
        <dbReference type="ARBA" id="ARBA00023136"/>
    </source>
</evidence>
<evidence type="ECO:0000313" key="7">
    <source>
        <dbReference type="Proteomes" id="UP000242525"/>
    </source>
</evidence>
<name>A0A0J9XH49_GEOCN</name>
<feature type="region of interest" description="Disordered" evidence="5">
    <location>
        <begin position="1"/>
        <end position="42"/>
    </location>
</feature>
<dbReference type="AlphaFoldDB" id="A0A0J9XH49"/>
<accession>A0A0J9XH49</accession>
<dbReference type="STRING" id="1173061.A0A0J9XH49"/>
<evidence type="ECO:0000256" key="4">
    <source>
        <dbReference type="ARBA" id="ARBA00046271"/>
    </source>
</evidence>
<dbReference type="GO" id="GO:0016559">
    <property type="term" value="P:peroxisome fission"/>
    <property type="evidence" value="ECO:0007669"/>
    <property type="project" value="InterPro"/>
</dbReference>
<dbReference type="GO" id="GO:0005778">
    <property type="term" value="C:peroxisomal membrane"/>
    <property type="evidence" value="ECO:0007669"/>
    <property type="project" value="UniProtKB-SubCell"/>
</dbReference>
<feature type="compositionally biased region" description="Basic and acidic residues" evidence="5">
    <location>
        <begin position="7"/>
        <end position="28"/>
    </location>
</feature>
<organism evidence="6 7">
    <name type="scientific">Geotrichum candidum</name>
    <name type="common">Oospora lactis</name>
    <name type="synonym">Dipodascus geotrichum</name>
    <dbReference type="NCBI Taxonomy" id="1173061"/>
    <lineage>
        <taxon>Eukaryota</taxon>
        <taxon>Fungi</taxon>
        <taxon>Dikarya</taxon>
        <taxon>Ascomycota</taxon>
        <taxon>Saccharomycotina</taxon>
        <taxon>Dipodascomycetes</taxon>
        <taxon>Dipodascales</taxon>
        <taxon>Dipodascaceae</taxon>
        <taxon>Geotrichum</taxon>
    </lineage>
</organism>
<keyword evidence="2" id="KW-0472">Membrane</keyword>
<dbReference type="EMBL" id="CCBN010000016">
    <property type="protein sequence ID" value="CDO56638.1"/>
    <property type="molecule type" value="Genomic_DNA"/>
</dbReference>
<protein>
    <submittedName>
        <fullName evidence="6">Uncharacterized protein</fullName>
    </submittedName>
</protein>
<evidence type="ECO:0000256" key="1">
    <source>
        <dbReference type="ARBA" id="ARBA00022593"/>
    </source>
</evidence>
<comment type="subcellular location">
    <subcellularLocation>
        <location evidence="4">Peroxisome membrane</location>
    </subcellularLocation>
</comment>
<keyword evidence="7" id="KW-1185">Reference proteome</keyword>
<dbReference type="PANTHER" id="PTHR12652">
    <property type="entry name" value="PEROXISOMAL BIOGENESIS FACTOR 11"/>
    <property type="match status" value="1"/>
</dbReference>
<proteinExistence type="predicted"/>
<comment type="caution">
    <text evidence="6">The sequence shown here is derived from an EMBL/GenBank/DDBJ whole genome shotgun (WGS) entry which is preliminary data.</text>
</comment>
<dbReference type="Proteomes" id="UP000242525">
    <property type="component" value="Unassembled WGS sequence"/>
</dbReference>
<evidence type="ECO:0000256" key="3">
    <source>
        <dbReference type="ARBA" id="ARBA00023140"/>
    </source>
</evidence>
<keyword evidence="1" id="KW-0962">Peroxisome biogenesis</keyword>
<dbReference type="OrthoDB" id="10005898at2759"/>
<evidence type="ECO:0000256" key="5">
    <source>
        <dbReference type="SAM" id="MobiDB-lite"/>
    </source>
</evidence>
<evidence type="ECO:0000313" key="6">
    <source>
        <dbReference type="EMBL" id="CDO56638.1"/>
    </source>
</evidence>
<dbReference type="Pfam" id="PF05648">
    <property type="entry name" value="PEX11"/>
    <property type="match status" value="1"/>
</dbReference>
<dbReference type="InterPro" id="IPR008733">
    <property type="entry name" value="PEX11"/>
</dbReference>